<name>A0AAW9HVN7_9ACTO</name>
<feature type="transmembrane region" description="Helical" evidence="5">
    <location>
        <begin position="237"/>
        <end position="257"/>
    </location>
</feature>
<evidence type="ECO:0000256" key="2">
    <source>
        <dbReference type="ARBA" id="ARBA00022692"/>
    </source>
</evidence>
<feature type="transmembrane region" description="Helical" evidence="5">
    <location>
        <begin position="108"/>
        <end position="127"/>
    </location>
</feature>
<comment type="subcellular location">
    <subcellularLocation>
        <location evidence="1">Membrane</location>
        <topology evidence="1">Multi-pass membrane protein</topology>
    </subcellularLocation>
</comment>
<keyword evidence="2 5" id="KW-0812">Transmembrane</keyword>
<dbReference type="GO" id="GO:0016020">
    <property type="term" value="C:membrane"/>
    <property type="evidence" value="ECO:0007669"/>
    <property type="project" value="UniProtKB-SubCell"/>
</dbReference>
<dbReference type="RefSeq" id="WP_320756553.1">
    <property type="nucleotide sequence ID" value="NZ_JAWNGC010000005.1"/>
</dbReference>
<gene>
    <name evidence="6" type="ORF">R6G80_05210</name>
</gene>
<proteinExistence type="predicted"/>
<evidence type="ECO:0000256" key="1">
    <source>
        <dbReference type="ARBA" id="ARBA00004141"/>
    </source>
</evidence>
<dbReference type="Proteomes" id="UP001281731">
    <property type="component" value="Unassembled WGS sequence"/>
</dbReference>
<organism evidence="6 7">
    <name type="scientific">Actinotignum urinale</name>
    <dbReference type="NCBI Taxonomy" id="190146"/>
    <lineage>
        <taxon>Bacteria</taxon>
        <taxon>Bacillati</taxon>
        <taxon>Actinomycetota</taxon>
        <taxon>Actinomycetes</taxon>
        <taxon>Actinomycetales</taxon>
        <taxon>Actinomycetaceae</taxon>
        <taxon>Actinotignum</taxon>
    </lineage>
</organism>
<dbReference type="Pfam" id="PF01758">
    <property type="entry name" value="SBF"/>
    <property type="match status" value="1"/>
</dbReference>
<dbReference type="PANTHER" id="PTHR10361:SF28">
    <property type="entry name" value="P3 PROTEIN-RELATED"/>
    <property type="match status" value="1"/>
</dbReference>
<keyword evidence="4 5" id="KW-0472">Membrane</keyword>
<evidence type="ECO:0000256" key="5">
    <source>
        <dbReference type="SAM" id="Phobius"/>
    </source>
</evidence>
<dbReference type="InterPro" id="IPR038770">
    <property type="entry name" value="Na+/solute_symporter_sf"/>
</dbReference>
<feature type="transmembrane region" description="Helical" evidence="5">
    <location>
        <begin position="75"/>
        <end position="96"/>
    </location>
</feature>
<feature type="transmembrane region" description="Helical" evidence="5">
    <location>
        <begin position="177"/>
        <end position="198"/>
    </location>
</feature>
<evidence type="ECO:0000313" key="6">
    <source>
        <dbReference type="EMBL" id="MDY5155123.1"/>
    </source>
</evidence>
<sequence length="344" mass="35943">MSKSPKKQSAEDRSALVAVTVFPLIIIVAFAFAFFSPKQASVLGPWVTILLGIIMFGMGLTLTPGDFKLIAKRPIPVVIGVIAQYIIMPGLAFALSKIIILVMGSTDVSNAIAVGVVLVGCAPGGTSSNVVSYLSKADVALSVTMTSISTLLAPIMTPLLTSWLAGSYMPINGKAMALSIVQVVLLPIIAGVVIRLLAHNLVEMALPILPWISTFGIAGVLLAVVSGSVNAIKSAGLIVFVVVITHNLCGYALGFWFSRVLGVSVRGSRTTSIEVGMQNSGLAAQLATVHFATQPATALPGAIFSTWHNISGALLAMYYRRTAATHQDEVDAKARAARDAKASK</sequence>
<dbReference type="PANTHER" id="PTHR10361">
    <property type="entry name" value="SODIUM-BILE ACID COTRANSPORTER"/>
    <property type="match status" value="1"/>
</dbReference>
<feature type="transmembrane region" description="Helical" evidence="5">
    <location>
        <begin position="204"/>
        <end position="225"/>
    </location>
</feature>
<feature type="transmembrane region" description="Helical" evidence="5">
    <location>
        <begin position="42"/>
        <end position="63"/>
    </location>
</feature>
<dbReference type="InterPro" id="IPR004710">
    <property type="entry name" value="Bilac:Na_transpt"/>
</dbReference>
<reference evidence="6" key="1">
    <citation type="submission" date="2023-10" db="EMBL/GenBank/DDBJ databases">
        <title>Whole Genome based description of the genera Actinobaculum and Actinotignum reveals a complex phylogenetic relationship within the species included in the genus Actinotignum.</title>
        <authorList>
            <person name="Jensen C.S."/>
            <person name="Dargis R."/>
            <person name="Kemp M."/>
            <person name="Christensen J.J."/>
        </authorList>
    </citation>
    <scope>NUCLEOTIDE SEQUENCE</scope>
    <source>
        <strain evidence="6">SLA_B511</strain>
    </source>
</reference>
<protein>
    <submittedName>
        <fullName evidence="6">Bile acid:sodium symporter family protein</fullName>
    </submittedName>
</protein>
<accession>A0AAW9HVN7</accession>
<evidence type="ECO:0000313" key="7">
    <source>
        <dbReference type="Proteomes" id="UP001281731"/>
    </source>
</evidence>
<feature type="transmembrane region" description="Helical" evidence="5">
    <location>
        <begin position="139"/>
        <end position="165"/>
    </location>
</feature>
<evidence type="ECO:0000256" key="4">
    <source>
        <dbReference type="ARBA" id="ARBA00023136"/>
    </source>
</evidence>
<dbReference type="EMBL" id="JAWNGC010000005">
    <property type="protein sequence ID" value="MDY5155123.1"/>
    <property type="molecule type" value="Genomic_DNA"/>
</dbReference>
<evidence type="ECO:0000256" key="3">
    <source>
        <dbReference type="ARBA" id="ARBA00022989"/>
    </source>
</evidence>
<comment type="caution">
    <text evidence="6">The sequence shown here is derived from an EMBL/GenBank/DDBJ whole genome shotgun (WGS) entry which is preliminary data.</text>
</comment>
<dbReference type="Gene3D" id="1.20.1530.20">
    <property type="match status" value="1"/>
</dbReference>
<dbReference type="InterPro" id="IPR002657">
    <property type="entry name" value="BilAc:Na_symport/Acr3"/>
</dbReference>
<dbReference type="AlphaFoldDB" id="A0AAW9HVN7"/>
<keyword evidence="3 5" id="KW-1133">Transmembrane helix</keyword>
<feature type="transmembrane region" description="Helical" evidence="5">
    <location>
        <begin position="15"/>
        <end position="35"/>
    </location>
</feature>